<proteinExistence type="predicted"/>
<dbReference type="InterPro" id="IPR000073">
    <property type="entry name" value="AB_hydrolase_1"/>
</dbReference>
<dbReference type="PANTHER" id="PTHR43798">
    <property type="entry name" value="MONOACYLGLYCEROL LIPASE"/>
    <property type="match status" value="1"/>
</dbReference>
<dbReference type="PRINTS" id="PR00111">
    <property type="entry name" value="ABHYDROLASE"/>
</dbReference>
<dbReference type="Proteomes" id="UP000516072">
    <property type="component" value="Chromosome"/>
</dbReference>
<accession>A0A7G1QAX2</accession>
<dbReference type="RefSeq" id="WP_197744122.1">
    <property type="nucleotide sequence ID" value="NZ_LR778175.1"/>
</dbReference>
<dbReference type="AlphaFoldDB" id="A0A7G1QAX2"/>
<feature type="transmembrane region" description="Helical" evidence="2">
    <location>
        <begin position="66"/>
        <end position="95"/>
    </location>
</feature>
<dbReference type="EMBL" id="LR778175">
    <property type="protein sequence ID" value="CAB1276991.1"/>
    <property type="molecule type" value="Genomic_DNA"/>
</dbReference>
<keyword evidence="2" id="KW-1133">Transmembrane helix</keyword>
<evidence type="ECO:0000256" key="1">
    <source>
        <dbReference type="ARBA" id="ARBA00022801"/>
    </source>
</evidence>
<evidence type="ECO:0000259" key="3">
    <source>
        <dbReference type="Pfam" id="PF12697"/>
    </source>
</evidence>
<dbReference type="InterPro" id="IPR029058">
    <property type="entry name" value="AB_hydrolase_fold"/>
</dbReference>
<reference evidence="4 5" key="1">
    <citation type="submission" date="2020-03" db="EMBL/GenBank/DDBJ databases">
        <authorList>
            <person name="Picone N."/>
        </authorList>
    </citation>
    <scope>NUCLEOTIDE SEQUENCE [LARGE SCALE GENOMIC DNA]</scope>
    <source>
        <strain evidence="4">NSCAC1</strain>
    </source>
</reference>
<dbReference type="SUPFAM" id="SSF53474">
    <property type="entry name" value="alpha/beta-Hydrolases"/>
    <property type="match status" value="1"/>
</dbReference>
<sequence length="258" mass="28993">MSHHNLHITQLGSGPDIVLLHGWGFYSGIWRSLVHQLSLDFRVTLIDLPGHGHSQPLTEEKSLAEISAMVAAVVPFPAIWLGWSLGGLIGLYIAIHQLAIVNKLILVATTPKFTTTDDWPYGTNPKIFDSFSARLQKNPEDTLKRFSLLQNQGLKGIAHLTKELIAETKVNYSRGDSLGVMLNILKEEDLREEMIKIKCSLSFILGKEDRLVPSELGNWIQVQIPLSQLYLLDNAGHILFLSHSKEFWHTLQLILNHP</sequence>
<dbReference type="InterPro" id="IPR050266">
    <property type="entry name" value="AB_hydrolase_sf"/>
</dbReference>
<keyword evidence="2" id="KW-0812">Transmembrane</keyword>
<keyword evidence="1 4" id="KW-0378">Hydrolase</keyword>
<name>A0A7G1QAX2_9GAMM</name>
<dbReference type="KEGG" id="ntg:NSCAC_1447"/>
<dbReference type="GO" id="GO:0090499">
    <property type="term" value="F:pimelyl-[acyl-carrier protein] methyl ester esterase activity"/>
    <property type="evidence" value="ECO:0007669"/>
    <property type="project" value="UniProtKB-EC"/>
</dbReference>
<dbReference type="Pfam" id="PF12697">
    <property type="entry name" value="Abhydrolase_6"/>
    <property type="match status" value="1"/>
</dbReference>
<dbReference type="Gene3D" id="3.40.50.1820">
    <property type="entry name" value="alpha/beta hydrolase"/>
    <property type="match status" value="1"/>
</dbReference>
<organism evidence="4 5">
    <name type="scientific">Candidatus Nitrosacidococcus tergens</name>
    <dbReference type="NCBI Taxonomy" id="553981"/>
    <lineage>
        <taxon>Bacteria</taxon>
        <taxon>Pseudomonadati</taxon>
        <taxon>Pseudomonadota</taxon>
        <taxon>Gammaproteobacteria</taxon>
        <taxon>Chromatiales</taxon>
        <taxon>Chromatiaceae</taxon>
        <taxon>Candidatus Nitrosacidococcus</taxon>
    </lineage>
</organism>
<keyword evidence="5" id="KW-1185">Reference proteome</keyword>
<keyword evidence="2" id="KW-0472">Membrane</keyword>
<evidence type="ECO:0000256" key="2">
    <source>
        <dbReference type="SAM" id="Phobius"/>
    </source>
</evidence>
<feature type="domain" description="AB hydrolase-1" evidence="3">
    <location>
        <begin position="17"/>
        <end position="247"/>
    </location>
</feature>
<evidence type="ECO:0000313" key="4">
    <source>
        <dbReference type="EMBL" id="CAB1276991.1"/>
    </source>
</evidence>
<dbReference type="GO" id="GO:0016020">
    <property type="term" value="C:membrane"/>
    <property type="evidence" value="ECO:0007669"/>
    <property type="project" value="TreeGrafter"/>
</dbReference>
<evidence type="ECO:0000313" key="5">
    <source>
        <dbReference type="Proteomes" id="UP000516072"/>
    </source>
</evidence>
<dbReference type="PANTHER" id="PTHR43798:SF31">
    <property type="entry name" value="AB HYDROLASE SUPERFAMILY PROTEIN YCLE"/>
    <property type="match status" value="1"/>
</dbReference>
<dbReference type="EC" id="3.1.1.85" evidence="4"/>
<gene>
    <name evidence="4" type="primary">bioH</name>
    <name evidence="4" type="ORF">NSCAC_1447</name>
</gene>
<protein>
    <submittedName>
        <fullName evidence="4">Pimeloyl-[acyl-carrier protein] methyl ester esterase</fullName>
        <ecNumber evidence="4">3.1.1.85</ecNumber>
    </submittedName>
</protein>